<gene>
    <name evidence="1" type="ORF">CMV_010207</name>
</gene>
<sequence length="109" mass="12498">MSLHQRILKTNTAGSQDFSLKEKENRPGRLLPLKHYKNTLLSTSSNTPKGIQGDSGLYKEGCVVWCGVVVARYKFSERQLMLSFQALDLLLFFINDAYWLPQKHYDCLS</sequence>
<keyword evidence="2" id="KW-1185">Reference proteome</keyword>
<evidence type="ECO:0000313" key="1">
    <source>
        <dbReference type="EMBL" id="KAF3965627.1"/>
    </source>
</evidence>
<name>A0A8J4RJN2_9ROSI</name>
<reference evidence="1" key="1">
    <citation type="submission" date="2020-03" db="EMBL/GenBank/DDBJ databases">
        <title>Castanea mollissima Vanexum genome sequencing.</title>
        <authorList>
            <person name="Staton M."/>
        </authorList>
    </citation>
    <scope>NUCLEOTIDE SEQUENCE</scope>
    <source>
        <tissue evidence="1">Leaf</tissue>
    </source>
</reference>
<protein>
    <submittedName>
        <fullName evidence="1">Uncharacterized protein</fullName>
    </submittedName>
</protein>
<accession>A0A8J4RJN2</accession>
<dbReference type="AlphaFoldDB" id="A0A8J4RJN2"/>
<comment type="caution">
    <text evidence="1">The sequence shown here is derived from an EMBL/GenBank/DDBJ whole genome shotgun (WGS) entry which is preliminary data.</text>
</comment>
<proteinExistence type="predicted"/>
<organism evidence="1 2">
    <name type="scientific">Castanea mollissima</name>
    <name type="common">Chinese chestnut</name>
    <dbReference type="NCBI Taxonomy" id="60419"/>
    <lineage>
        <taxon>Eukaryota</taxon>
        <taxon>Viridiplantae</taxon>
        <taxon>Streptophyta</taxon>
        <taxon>Embryophyta</taxon>
        <taxon>Tracheophyta</taxon>
        <taxon>Spermatophyta</taxon>
        <taxon>Magnoliopsida</taxon>
        <taxon>eudicotyledons</taxon>
        <taxon>Gunneridae</taxon>
        <taxon>Pentapetalae</taxon>
        <taxon>rosids</taxon>
        <taxon>fabids</taxon>
        <taxon>Fagales</taxon>
        <taxon>Fagaceae</taxon>
        <taxon>Castanea</taxon>
    </lineage>
</organism>
<evidence type="ECO:0000313" key="2">
    <source>
        <dbReference type="Proteomes" id="UP000737018"/>
    </source>
</evidence>
<dbReference type="Proteomes" id="UP000737018">
    <property type="component" value="Unassembled WGS sequence"/>
</dbReference>
<dbReference type="EMBL" id="JRKL02001162">
    <property type="protein sequence ID" value="KAF3965627.1"/>
    <property type="molecule type" value="Genomic_DNA"/>
</dbReference>